<name>A0A813HYF8_POLGL</name>
<gene>
    <name evidence="1" type="ORF">PGLA1383_LOCUS56945</name>
</gene>
<protein>
    <submittedName>
        <fullName evidence="1">Uncharacterized protein</fullName>
    </submittedName>
</protein>
<dbReference type="Proteomes" id="UP000654075">
    <property type="component" value="Unassembled WGS sequence"/>
</dbReference>
<comment type="caution">
    <text evidence="1">The sequence shown here is derived from an EMBL/GenBank/DDBJ whole genome shotgun (WGS) entry which is preliminary data.</text>
</comment>
<reference evidence="1" key="1">
    <citation type="submission" date="2021-02" db="EMBL/GenBank/DDBJ databases">
        <authorList>
            <person name="Dougan E. K."/>
            <person name="Rhodes N."/>
            <person name="Thang M."/>
            <person name="Chan C."/>
        </authorList>
    </citation>
    <scope>NUCLEOTIDE SEQUENCE</scope>
</reference>
<dbReference type="AlphaFoldDB" id="A0A813HYF8"/>
<sequence length="163" mass="18415">MKIAATRDRLPFIAGYYGLILLASSARHASMHRRGVHLTWDNFFLPLNGVFTCIPPFLFTYQLDLALPPMTVLGVPIGGKVNRLAEEAERIRSGTTHRWFDCKLFPEVDDSTCYINKPLCLPPTLEAAYKRERLRSTKALAEKALPPEAEWAVFQDGCHVKVE</sequence>
<evidence type="ECO:0000313" key="1">
    <source>
        <dbReference type="EMBL" id="CAE8642445.1"/>
    </source>
</evidence>
<proteinExistence type="predicted"/>
<organism evidence="1 2">
    <name type="scientific">Polarella glacialis</name>
    <name type="common">Dinoflagellate</name>
    <dbReference type="NCBI Taxonomy" id="89957"/>
    <lineage>
        <taxon>Eukaryota</taxon>
        <taxon>Sar</taxon>
        <taxon>Alveolata</taxon>
        <taxon>Dinophyceae</taxon>
        <taxon>Suessiales</taxon>
        <taxon>Suessiaceae</taxon>
        <taxon>Polarella</taxon>
    </lineage>
</organism>
<dbReference type="EMBL" id="CAJNNV010033161">
    <property type="protein sequence ID" value="CAE8642445.1"/>
    <property type="molecule type" value="Genomic_DNA"/>
</dbReference>
<keyword evidence="2" id="KW-1185">Reference proteome</keyword>
<dbReference type="OrthoDB" id="406205at2759"/>
<accession>A0A813HYF8</accession>
<evidence type="ECO:0000313" key="2">
    <source>
        <dbReference type="Proteomes" id="UP000654075"/>
    </source>
</evidence>